<evidence type="ECO:0000256" key="1">
    <source>
        <dbReference type="ARBA" id="ARBA00023015"/>
    </source>
</evidence>
<dbReference type="PANTHER" id="PTHR43280:SF27">
    <property type="entry name" value="TRANSCRIPTIONAL REGULATOR MTLR"/>
    <property type="match status" value="1"/>
</dbReference>
<accession>A0A3A1WNQ8</accession>
<evidence type="ECO:0000259" key="4">
    <source>
        <dbReference type="PROSITE" id="PS01124"/>
    </source>
</evidence>
<dbReference type="SMART" id="SM00342">
    <property type="entry name" value="HTH_ARAC"/>
    <property type="match status" value="1"/>
</dbReference>
<reference evidence="6" key="1">
    <citation type="submission" date="2018-09" db="EMBL/GenBank/DDBJ databases">
        <authorList>
            <person name="Tuo L."/>
        </authorList>
    </citation>
    <scope>NUCLEOTIDE SEQUENCE [LARGE SCALE GENOMIC DNA]</scope>
    <source>
        <strain evidence="6">M2BS4Y-1</strain>
    </source>
</reference>
<dbReference type="PROSITE" id="PS01124">
    <property type="entry name" value="HTH_ARAC_FAMILY_2"/>
    <property type="match status" value="1"/>
</dbReference>
<organism evidence="5 6">
    <name type="scientific">Aureimonas flava</name>
    <dbReference type="NCBI Taxonomy" id="2320271"/>
    <lineage>
        <taxon>Bacteria</taxon>
        <taxon>Pseudomonadati</taxon>
        <taxon>Pseudomonadota</taxon>
        <taxon>Alphaproteobacteria</taxon>
        <taxon>Hyphomicrobiales</taxon>
        <taxon>Aurantimonadaceae</taxon>
        <taxon>Aureimonas</taxon>
    </lineage>
</organism>
<dbReference type="Pfam" id="PF02311">
    <property type="entry name" value="AraC_binding"/>
    <property type="match status" value="1"/>
</dbReference>
<dbReference type="PANTHER" id="PTHR43280">
    <property type="entry name" value="ARAC-FAMILY TRANSCRIPTIONAL REGULATOR"/>
    <property type="match status" value="1"/>
</dbReference>
<dbReference type="SUPFAM" id="SSF51215">
    <property type="entry name" value="Regulatory protein AraC"/>
    <property type="match status" value="1"/>
</dbReference>
<evidence type="ECO:0000313" key="6">
    <source>
        <dbReference type="Proteomes" id="UP000265750"/>
    </source>
</evidence>
<evidence type="ECO:0000313" key="5">
    <source>
        <dbReference type="EMBL" id="RIY02422.1"/>
    </source>
</evidence>
<keyword evidence="1" id="KW-0805">Transcription regulation</keyword>
<dbReference type="CDD" id="cd06976">
    <property type="entry name" value="cupin_MtlR-like_N"/>
    <property type="match status" value="1"/>
</dbReference>
<dbReference type="GO" id="GO:0003700">
    <property type="term" value="F:DNA-binding transcription factor activity"/>
    <property type="evidence" value="ECO:0007669"/>
    <property type="project" value="InterPro"/>
</dbReference>
<dbReference type="GO" id="GO:0043565">
    <property type="term" value="F:sequence-specific DNA binding"/>
    <property type="evidence" value="ECO:0007669"/>
    <property type="project" value="InterPro"/>
</dbReference>
<proteinExistence type="predicted"/>
<evidence type="ECO:0000256" key="2">
    <source>
        <dbReference type="ARBA" id="ARBA00023125"/>
    </source>
</evidence>
<gene>
    <name evidence="5" type="ORF">D3218_03320</name>
</gene>
<dbReference type="InterPro" id="IPR018060">
    <property type="entry name" value="HTH_AraC"/>
</dbReference>
<dbReference type="Pfam" id="PF12833">
    <property type="entry name" value="HTH_18"/>
    <property type="match status" value="1"/>
</dbReference>
<dbReference type="RefSeq" id="WP_119538501.1">
    <property type="nucleotide sequence ID" value="NZ_QYRN01000002.1"/>
</dbReference>
<dbReference type="OrthoDB" id="9816011at2"/>
<dbReference type="SUPFAM" id="SSF46689">
    <property type="entry name" value="Homeodomain-like"/>
    <property type="match status" value="2"/>
</dbReference>
<dbReference type="EMBL" id="QYRN01000002">
    <property type="protein sequence ID" value="RIY02422.1"/>
    <property type="molecule type" value="Genomic_DNA"/>
</dbReference>
<keyword evidence="3" id="KW-0804">Transcription</keyword>
<keyword evidence="2" id="KW-0238">DNA-binding</keyword>
<comment type="caution">
    <text evidence="5">The sequence shown here is derived from an EMBL/GenBank/DDBJ whole genome shotgun (WGS) entry which is preliminary data.</text>
</comment>
<sequence>MHPDLEFVQIRQGESFKVWTHGYPFHTVRWHFHPEYEIHHVVATRGNYFVGDFIGEFEPGNLVLTGPNLPHNWVSEVAPDAVIPLRCRIVQFSEGFVDETTRALPEFAAAAALLRLSRRGVLFGSDSAEAAAPIMAEMVEATGFRRLSLFMALMDVLTAAADARPLTSADYLPDPSGFMSGGINEALRFIGRHLTEDFSEKDLAALSGRSPSTFSRAFRRHTGMTLVQYVNRLRINLACQLLTSDPHRSITDICFAAGYNNVSNFNRQFQIQKSMTPTRFRNLSQRNQTLSYAA</sequence>
<dbReference type="InterPro" id="IPR009057">
    <property type="entry name" value="Homeodomain-like_sf"/>
</dbReference>
<name>A0A3A1WNQ8_9HYPH</name>
<dbReference type="InterPro" id="IPR003313">
    <property type="entry name" value="AraC-bd"/>
</dbReference>
<dbReference type="InterPro" id="IPR037923">
    <property type="entry name" value="HTH-like"/>
</dbReference>
<dbReference type="Gene3D" id="1.10.10.60">
    <property type="entry name" value="Homeodomain-like"/>
    <property type="match status" value="2"/>
</dbReference>
<evidence type="ECO:0000256" key="3">
    <source>
        <dbReference type="ARBA" id="ARBA00023163"/>
    </source>
</evidence>
<dbReference type="AlphaFoldDB" id="A0A3A1WNQ8"/>
<feature type="domain" description="HTH araC/xylS-type" evidence="4">
    <location>
        <begin position="184"/>
        <end position="283"/>
    </location>
</feature>
<protein>
    <submittedName>
        <fullName evidence="5">AraC family transcriptional regulator</fullName>
    </submittedName>
</protein>
<keyword evidence="6" id="KW-1185">Reference proteome</keyword>
<dbReference type="Proteomes" id="UP000265750">
    <property type="component" value="Unassembled WGS sequence"/>
</dbReference>